<reference evidence="1 2" key="1">
    <citation type="journal article" date="2020" name="Cell">
        <title>Large-Scale Comparative Analyses of Tick Genomes Elucidate Their Genetic Diversity and Vector Capacities.</title>
        <authorList>
            <consortium name="Tick Genome and Microbiome Consortium (TIGMIC)"/>
            <person name="Jia N."/>
            <person name="Wang J."/>
            <person name="Shi W."/>
            <person name="Du L."/>
            <person name="Sun Y."/>
            <person name="Zhan W."/>
            <person name="Jiang J.F."/>
            <person name="Wang Q."/>
            <person name="Zhang B."/>
            <person name="Ji P."/>
            <person name="Bell-Sakyi L."/>
            <person name="Cui X.M."/>
            <person name="Yuan T.T."/>
            <person name="Jiang B.G."/>
            <person name="Yang W.F."/>
            <person name="Lam T.T."/>
            <person name="Chang Q.C."/>
            <person name="Ding S.J."/>
            <person name="Wang X.J."/>
            <person name="Zhu J.G."/>
            <person name="Ruan X.D."/>
            <person name="Zhao L."/>
            <person name="Wei J.T."/>
            <person name="Ye R.Z."/>
            <person name="Que T.C."/>
            <person name="Du C.H."/>
            <person name="Zhou Y.H."/>
            <person name="Cheng J.X."/>
            <person name="Dai P.F."/>
            <person name="Guo W.B."/>
            <person name="Han X.H."/>
            <person name="Huang E.J."/>
            <person name="Li L.F."/>
            <person name="Wei W."/>
            <person name="Gao Y.C."/>
            <person name="Liu J.Z."/>
            <person name="Shao H.Z."/>
            <person name="Wang X."/>
            <person name="Wang C.C."/>
            <person name="Yang T.C."/>
            <person name="Huo Q.B."/>
            <person name="Li W."/>
            <person name="Chen H.Y."/>
            <person name="Chen S.E."/>
            <person name="Zhou L.G."/>
            <person name="Ni X.B."/>
            <person name="Tian J.H."/>
            <person name="Sheng Y."/>
            <person name="Liu T."/>
            <person name="Pan Y.S."/>
            <person name="Xia L.Y."/>
            <person name="Li J."/>
            <person name="Zhao F."/>
            <person name="Cao W.C."/>
        </authorList>
    </citation>
    <scope>NUCLEOTIDE SEQUENCE [LARGE SCALE GENOMIC DNA]</scope>
    <source>
        <strain evidence="1">Iper-2018</strain>
    </source>
</reference>
<sequence>MQTTNGLVPNTAAVLATSKLLFLTWPSPVDNTSASYFDEGKQHVTAPIVNEFLTHVILLSLNTTSYRQPLSKVSRIVS</sequence>
<evidence type="ECO:0000313" key="1">
    <source>
        <dbReference type="EMBL" id="KAG0423128.1"/>
    </source>
</evidence>
<accession>A0AC60PRH5</accession>
<dbReference type="EMBL" id="JABSTQ010010143">
    <property type="protein sequence ID" value="KAG0423128.1"/>
    <property type="molecule type" value="Genomic_DNA"/>
</dbReference>
<dbReference type="Proteomes" id="UP000805193">
    <property type="component" value="Unassembled WGS sequence"/>
</dbReference>
<protein>
    <submittedName>
        <fullName evidence="1">Uncharacterized protein</fullName>
    </submittedName>
</protein>
<organism evidence="1 2">
    <name type="scientific">Ixodes persulcatus</name>
    <name type="common">Taiga tick</name>
    <dbReference type="NCBI Taxonomy" id="34615"/>
    <lineage>
        <taxon>Eukaryota</taxon>
        <taxon>Metazoa</taxon>
        <taxon>Ecdysozoa</taxon>
        <taxon>Arthropoda</taxon>
        <taxon>Chelicerata</taxon>
        <taxon>Arachnida</taxon>
        <taxon>Acari</taxon>
        <taxon>Parasitiformes</taxon>
        <taxon>Ixodida</taxon>
        <taxon>Ixodoidea</taxon>
        <taxon>Ixodidae</taxon>
        <taxon>Ixodinae</taxon>
        <taxon>Ixodes</taxon>
    </lineage>
</organism>
<proteinExistence type="predicted"/>
<evidence type="ECO:0000313" key="2">
    <source>
        <dbReference type="Proteomes" id="UP000805193"/>
    </source>
</evidence>
<gene>
    <name evidence="1" type="ORF">HPB47_001094</name>
</gene>
<name>A0AC60PRH5_IXOPE</name>
<comment type="caution">
    <text evidence="1">The sequence shown here is derived from an EMBL/GenBank/DDBJ whole genome shotgun (WGS) entry which is preliminary data.</text>
</comment>
<keyword evidence="2" id="KW-1185">Reference proteome</keyword>